<protein>
    <recommendedName>
        <fullName evidence="4 8">L-lactate dehydrogenase</fullName>
        <shortName evidence="8">L-LDH</shortName>
        <ecNumber evidence="4 8">1.1.1.27</ecNumber>
    </recommendedName>
</protein>
<comment type="subcellular location">
    <subcellularLocation>
        <location evidence="8">Cytoplasm</location>
    </subcellularLocation>
</comment>
<keyword evidence="8" id="KW-0597">Phosphoprotein</keyword>
<accession>A0A143DCU6</accession>
<keyword evidence="14" id="KW-1185">Reference proteome</keyword>
<dbReference type="PROSITE" id="PS00064">
    <property type="entry name" value="L_LDH"/>
    <property type="match status" value="1"/>
</dbReference>
<feature type="binding site" evidence="10">
    <location>
        <position position="92"/>
    </location>
    <ligand>
        <name>NAD(+)</name>
        <dbReference type="ChEBI" id="CHEBI:57540"/>
    </ligand>
</feature>
<feature type="active site" description="Proton acceptor" evidence="8 9">
    <location>
        <position position="172"/>
    </location>
</feature>
<dbReference type="GO" id="GO:0006096">
    <property type="term" value="P:glycolytic process"/>
    <property type="evidence" value="ECO:0007669"/>
    <property type="project" value="UniProtKB-UniRule"/>
</dbReference>
<feature type="binding site" evidence="8">
    <location>
        <position position="227"/>
    </location>
    <ligand>
        <name>substrate</name>
    </ligand>
</feature>
<feature type="binding site" evidence="8">
    <location>
        <position position="165"/>
    </location>
    <ligand>
        <name>beta-D-fructose 1,6-bisphosphate</name>
        <dbReference type="ChEBI" id="CHEBI:32966"/>
        <note>allosteric activator</note>
    </ligand>
</feature>
<evidence type="ECO:0000259" key="12">
    <source>
        <dbReference type="Pfam" id="PF02866"/>
    </source>
</evidence>
<evidence type="ECO:0000256" key="2">
    <source>
        <dbReference type="ARBA" id="ARBA00004843"/>
    </source>
</evidence>
<feature type="domain" description="Lactate/malate dehydrogenase N-terminal" evidence="11">
    <location>
        <begin position="1"/>
        <end position="139"/>
    </location>
</feature>
<dbReference type="PANTHER" id="PTHR43128">
    <property type="entry name" value="L-2-HYDROXYCARBOXYLATE DEHYDROGENASE (NAD(P)(+))"/>
    <property type="match status" value="1"/>
</dbReference>
<dbReference type="GeneID" id="53316229"/>
<dbReference type="Proteomes" id="UP000076066">
    <property type="component" value="Chromosome"/>
</dbReference>
<dbReference type="EC" id="1.1.1.27" evidence="4 8"/>
<dbReference type="Gene3D" id="3.90.110.10">
    <property type="entry name" value="Lactate dehydrogenase/glycoside hydrolase, family 4, C-terminal"/>
    <property type="match status" value="1"/>
</dbReference>
<dbReference type="NCBIfam" id="TIGR01771">
    <property type="entry name" value="L-LDH-NAD"/>
    <property type="match status" value="1"/>
</dbReference>
<feature type="domain" description="Lactate/malate dehydrogenase C-terminal" evidence="12">
    <location>
        <begin position="142"/>
        <end position="302"/>
    </location>
</feature>
<dbReference type="STRING" id="1549855.AY555_03580"/>
<dbReference type="UniPathway" id="UPA00554">
    <property type="reaction ID" value="UER00611"/>
</dbReference>
<comment type="similarity">
    <text evidence="3 8">Belongs to the LDH/MDH superfamily. LDH family.</text>
</comment>
<feature type="modified residue" description="Phosphotyrosine" evidence="8">
    <location>
        <position position="218"/>
    </location>
</feature>
<dbReference type="InterPro" id="IPR001236">
    <property type="entry name" value="Lactate/malate_DH_N"/>
</dbReference>
<comment type="activity regulation">
    <text evidence="8">Allosterically activated by fructose 1,6-bisphosphate (FBP).</text>
</comment>
<keyword evidence="8" id="KW-0021">Allosteric enzyme</keyword>
<reference evidence="13 14" key="1">
    <citation type="submission" date="2016-02" db="EMBL/GenBank/DDBJ databases">
        <title>Complete Genome of H5569, the type strain of the newly described species Haematospirillium jordaniae.</title>
        <authorList>
            <person name="Nicholson A.C."/>
            <person name="Humrighouse B.W."/>
            <person name="Loparov V."/>
            <person name="McQuiston J.R."/>
        </authorList>
    </citation>
    <scope>NUCLEOTIDE SEQUENCE [LARGE SCALE GENOMIC DNA]</scope>
    <source>
        <strain evidence="13 14">H5569</strain>
    </source>
</reference>
<evidence type="ECO:0000256" key="8">
    <source>
        <dbReference type="HAMAP-Rule" id="MF_00488"/>
    </source>
</evidence>
<dbReference type="CDD" id="cd05292">
    <property type="entry name" value="LDH_2"/>
    <property type="match status" value="1"/>
</dbReference>
<evidence type="ECO:0000256" key="3">
    <source>
        <dbReference type="ARBA" id="ARBA00006054"/>
    </source>
</evidence>
<feature type="binding site" evidence="8 10">
    <location>
        <position position="32"/>
    </location>
    <ligand>
        <name>NAD(+)</name>
        <dbReference type="ChEBI" id="CHEBI:57540"/>
    </ligand>
</feature>
<evidence type="ECO:0000313" key="14">
    <source>
        <dbReference type="Proteomes" id="UP000076066"/>
    </source>
</evidence>
<keyword evidence="8" id="KW-0963">Cytoplasm</keyword>
<feature type="binding site" evidence="8">
    <location>
        <position position="11"/>
    </location>
    <ligand>
        <name>NAD(+)</name>
        <dbReference type="ChEBI" id="CHEBI:57540"/>
    </ligand>
</feature>
<dbReference type="InterPro" id="IPR001557">
    <property type="entry name" value="L-lactate/malate_DH"/>
</dbReference>
<dbReference type="SUPFAM" id="SSF51735">
    <property type="entry name" value="NAD(P)-binding Rossmann-fold domains"/>
    <property type="match status" value="1"/>
</dbReference>
<dbReference type="SUPFAM" id="SSF56327">
    <property type="entry name" value="LDH C-terminal domain-like"/>
    <property type="match status" value="1"/>
</dbReference>
<dbReference type="InterPro" id="IPR022383">
    <property type="entry name" value="Lactate/malate_DH_C"/>
</dbReference>
<keyword evidence="5 8" id="KW-0560">Oxidoreductase</keyword>
<dbReference type="InterPro" id="IPR011304">
    <property type="entry name" value="L-lactate_DH"/>
</dbReference>
<dbReference type="InterPro" id="IPR015955">
    <property type="entry name" value="Lactate_DH/Glyco_Ohase_4_C"/>
</dbReference>
<comment type="function">
    <text evidence="8">Catalyzes the conversion of lactate to pyruvate.</text>
</comment>
<feature type="binding site" evidence="8">
    <location>
        <position position="85"/>
    </location>
    <ligand>
        <name>substrate</name>
    </ligand>
</feature>
<dbReference type="RefSeq" id="WP_066133563.1">
    <property type="nucleotide sequence ID" value="NZ_CP014525.1"/>
</dbReference>
<evidence type="ECO:0000256" key="10">
    <source>
        <dbReference type="PIRSR" id="PIRSR000102-3"/>
    </source>
</evidence>
<evidence type="ECO:0000256" key="1">
    <source>
        <dbReference type="ARBA" id="ARBA00003966"/>
    </source>
</evidence>
<feature type="binding site" evidence="8">
    <location>
        <begin position="76"/>
        <end position="77"/>
    </location>
    <ligand>
        <name>NAD(+)</name>
        <dbReference type="ChEBI" id="CHEBI:57540"/>
    </ligand>
</feature>
<comment type="catalytic activity">
    <reaction evidence="7 8">
        <text>(S)-lactate + NAD(+) = pyruvate + NADH + H(+)</text>
        <dbReference type="Rhea" id="RHEA:23444"/>
        <dbReference type="ChEBI" id="CHEBI:15361"/>
        <dbReference type="ChEBI" id="CHEBI:15378"/>
        <dbReference type="ChEBI" id="CHEBI:16651"/>
        <dbReference type="ChEBI" id="CHEBI:57540"/>
        <dbReference type="ChEBI" id="CHEBI:57945"/>
        <dbReference type="EC" id="1.1.1.27"/>
    </reaction>
</comment>
<feature type="binding site" evidence="8">
    <location>
        <begin position="145"/>
        <end position="148"/>
    </location>
    <ligand>
        <name>substrate</name>
    </ligand>
</feature>
<feature type="binding site" evidence="8">
    <location>
        <begin position="117"/>
        <end position="120"/>
    </location>
    <ligand>
        <name>substrate</name>
    </ligand>
</feature>
<dbReference type="GO" id="GO:0006089">
    <property type="term" value="P:lactate metabolic process"/>
    <property type="evidence" value="ECO:0007669"/>
    <property type="project" value="TreeGrafter"/>
</dbReference>
<evidence type="ECO:0000256" key="5">
    <source>
        <dbReference type="ARBA" id="ARBA00023002"/>
    </source>
</evidence>
<evidence type="ECO:0000256" key="7">
    <source>
        <dbReference type="ARBA" id="ARBA00049258"/>
    </source>
</evidence>
<dbReference type="PRINTS" id="PR00086">
    <property type="entry name" value="LLDHDRGNASE"/>
</dbReference>
<gene>
    <name evidence="8" type="primary">ldh</name>
    <name evidence="13" type="ORF">AY555_03580</name>
</gene>
<dbReference type="KEGG" id="hjo:AY555_03580"/>
<dbReference type="HAMAP" id="MF_00488">
    <property type="entry name" value="Lactate_dehydrog"/>
    <property type="match status" value="1"/>
</dbReference>
<feature type="binding site" evidence="10">
    <location>
        <begin position="7"/>
        <end position="12"/>
    </location>
    <ligand>
        <name>NAD(+)</name>
        <dbReference type="ChEBI" id="CHEBI:57540"/>
    </ligand>
</feature>
<dbReference type="InterPro" id="IPR036291">
    <property type="entry name" value="NAD(P)-bd_dom_sf"/>
</dbReference>
<keyword evidence="6 8" id="KW-0520">NAD</keyword>
<comment type="caution">
    <text evidence="8">Lacks conserved residue(s) required for the propagation of feature annotation.</text>
</comment>
<dbReference type="GO" id="GO:0005737">
    <property type="term" value="C:cytoplasm"/>
    <property type="evidence" value="ECO:0007669"/>
    <property type="project" value="UniProtKB-SubCell"/>
</dbReference>
<feature type="binding site" evidence="8">
    <location>
        <begin position="115"/>
        <end position="117"/>
    </location>
    <ligand>
        <name>NAD(+)</name>
        <dbReference type="ChEBI" id="CHEBI:57540"/>
    </ligand>
</feature>
<evidence type="ECO:0000256" key="9">
    <source>
        <dbReference type="PIRSR" id="PIRSR000102-1"/>
    </source>
</evidence>
<feature type="binding site" evidence="8">
    <location>
        <position position="79"/>
    </location>
    <ligand>
        <name>substrate</name>
    </ligand>
</feature>
<dbReference type="AlphaFoldDB" id="A0A143DCU6"/>
<feature type="binding site" evidence="8">
    <location>
        <position position="150"/>
    </location>
    <ligand>
        <name>beta-D-fructose 1,6-bisphosphate</name>
        <dbReference type="ChEBI" id="CHEBI:32966"/>
        <note>allosteric activator</note>
    </ligand>
</feature>
<dbReference type="PIRSF" id="PIRSF000102">
    <property type="entry name" value="Lac_mal_DH"/>
    <property type="match status" value="1"/>
</dbReference>
<dbReference type="Gene3D" id="3.40.50.720">
    <property type="entry name" value="NAD(P)-binding Rossmann-like Domain"/>
    <property type="match status" value="1"/>
</dbReference>
<evidence type="ECO:0000256" key="6">
    <source>
        <dbReference type="ARBA" id="ARBA00023027"/>
    </source>
</evidence>
<comment type="function">
    <text evidence="1">Catalyzes the reversible oxidation of malate to oxaloacetate.</text>
</comment>
<proteinExistence type="inferred from homology"/>
<evidence type="ECO:0000313" key="13">
    <source>
        <dbReference type="EMBL" id="AMW34419.1"/>
    </source>
</evidence>
<evidence type="ECO:0000256" key="4">
    <source>
        <dbReference type="ARBA" id="ARBA00012967"/>
    </source>
</evidence>
<organism evidence="13 14">
    <name type="scientific">Haematospirillum jordaniae</name>
    <dbReference type="NCBI Taxonomy" id="1549855"/>
    <lineage>
        <taxon>Bacteria</taxon>
        <taxon>Pseudomonadati</taxon>
        <taxon>Pseudomonadota</taxon>
        <taxon>Alphaproteobacteria</taxon>
        <taxon>Rhodospirillales</taxon>
        <taxon>Novispirillaceae</taxon>
        <taxon>Haematospirillum</taxon>
    </lineage>
</organism>
<dbReference type="Pfam" id="PF02866">
    <property type="entry name" value="Ldh_1_C"/>
    <property type="match status" value="1"/>
</dbReference>
<dbReference type="Pfam" id="PF00056">
    <property type="entry name" value="Ldh_1_N"/>
    <property type="match status" value="1"/>
</dbReference>
<dbReference type="PANTHER" id="PTHR43128:SF16">
    <property type="entry name" value="L-LACTATE DEHYDROGENASE"/>
    <property type="match status" value="1"/>
</dbReference>
<comment type="subunit">
    <text evidence="8">Homotetramer.</text>
</comment>
<dbReference type="OrthoDB" id="9802969at2"/>
<dbReference type="GO" id="GO:0004459">
    <property type="term" value="F:L-lactate dehydrogenase (NAD+) activity"/>
    <property type="evidence" value="ECO:0007669"/>
    <property type="project" value="UniProtKB-UniRule"/>
</dbReference>
<evidence type="ECO:0000259" key="11">
    <source>
        <dbReference type="Pfam" id="PF00056"/>
    </source>
</evidence>
<dbReference type="InterPro" id="IPR018177">
    <property type="entry name" value="L-lactate_DH_AS"/>
</dbReference>
<feature type="binding site" evidence="8">
    <location>
        <position position="140"/>
    </location>
    <ligand>
        <name>NAD(+)</name>
        <dbReference type="ChEBI" id="CHEBI:57540"/>
    </ligand>
</feature>
<comment type="pathway">
    <text evidence="2 8">Fermentation; pyruvate fermentation to lactate; (S)-lactate from pyruvate: step 1/1.</text>
</comment>
<name>A0A143DCU6_9PROT</name>
<dbReference type="EMBL" id="CP014525">
    <property type="protein sequence ID" value="AMW34419.1"/>
    <property type="molecule type" value="Genomic_DNA"/>
</dbReference>
<sequence length="309" mass="32400">MKVGIIGAGMVGSAAAYALVMRGDASEIVLVDHNARMAEAQAQDILHATPFAHAARVRAGSWSDLAGAGVVIITAGVTQKPTETRLELLERNTAVFADIIPAILNVVPDPVLLIATNPVDVMTEVAWRLSGLPRDRVIGSGTILDSARFRALLGEHLGICSRSIHAWVLGEHGDSEVLCWSSASAGSVPLADVAQQVGRPLSEDVRQRIDGGVRRAAYRIIEGKGATWFGIGGGLARIIQAIRADEDAILTVSRVEDSVEGIGPVALSLPRLVGAKGIAGTLMPKLDDVERAELRNSAAVLVQASGRTP</sequence>